<keyword evidence="8 12" id="KW-1133">Transmembrane helix</keyword>
<dbReference type="Ensembl" id="ENSECRT00000017101.1">
    <property type="protein sequence ID" value="ENSECRP00000016802.1"/>
    <property type="gene ID" value="ENSECRG00000011156.1"/>
</dbReference>
<keyword evidence="15" id="KW-1185">Reference proteome</keyword>
<evidence type="ECO:0000256" key="1">
    <source>
        <dbReference type="ARBA" id="ARBA00004251"/>
    </source>
</evidence>
<organism evidence="14 15">
    <name type="scientific">Erpetoichthys calabaricus</name>
    <name type="common">Rope fish</name>
    <name type="synonym">Calamoichthys calabaricus</name>
    <dbReference type="NCBI Taxonomy" id="27687"/>
    <lineage>
        <taxon>Eukaryota</taxon>
        <taxon>Metazoa</taxon>
        <taxon>Chordata</taxon>
        <taxon>Craniata</taxon>
        <taxon>Vertebrata</taxon>
        <taxon>Euteleostomi</taxon>
        <taxon>Actinopterygii</taxon>
        <taxon>Polypteriformes</taxon>
        <taxon>Polypteridae</taxon>
        <taxon>Erpetoichthys</taxon>
    </lineage>
</organism>
<dbReference type="InterPro" id="IPR050174">
    <property type="entry name" value="Protocadherin/Cadherin-CA"/>
</dbReference>
<sequence>YSLTPLFCYMLLGKRVGTSQLFCSRGVDMYSVTLEENSPLGTLVVKVNASDLDDGKNGNIIYSFGESVQNKISELFHLDTYNGEITVNGVIDFEQKDLYEFDVKASDRGNVPRSSFCTVLIQIKDMNDNAPQIDITSLSSSVLEDVKPGSVVGIISITDLDSGFNSKIACTISEKLPFEINKKSKIPVLVLHKGLDRELKSKYDFVLSAVDGGNPPRSGNMNITVMVADFNDNAPVFVEQMYSVILEENAPLGTVVVKVNASDLDEGSNGYIVYSFGDSVQNKISELFRLDIYTGEITVNGVIDFEEKEMYEFDVKASDNGNVPMSSFCTVLVQIKDVNDNAPHIEITSLSSSVFEDVKPGSVVGVISITDLDSGFNSKIACTISEKLPFEIKPSIQENLYSLTTHSRLDREFASQFNITVIAKDFGHPSLSSYKTVLVNVLDVNDNNPKFLQNPYVFFVEENNTPGASIFTVSAVDEDTHENALITYYLWENEAAEKQVVPFLSINSNNGQVTTFTSFDFEQMKSFTFSVVAKDSGVPSLSSNVTVNVFILDQNDNPPLVLFPFSTNGTAVAEETIPRNVKTGYLVTRIRAYDADVGYNALLSFSLEEATDSSLFRVGRYTGEIRTLRAIAEEIKSKYDLVLSAVDGGNPPRSGKMNITVMVADFNDNSPVFLEQIYSVTLEENAPLGTLVVKMNASDLDEGSNGYIVYSFGNSVHNKISELFHLDIYTGGITVNGVIDFEEKEFYEFDVKASDNGNVPMSSFCTVMIQIKDMNDNAPQIDITSLSSSVFEDVKPGSVIGVISITDLDSGFNSKISCTISENMPFEIKPSIQENLYSLTTHSRLDRESASQYNITIIAKDFGHPSLSSYKTVLVNVLDVNDNRPKFLQNPYVFFVDENNTPGASIFTVGAVDEDTHENALITYYLWENEAAEKQVVPFLTNGTAVAEETIPRNVKASYLVTRIRAYDADVGYNALLSFYLEEATDSSLFIVGRYTGEIRTLRAIAESDVTVHKMVVLVKDSGSISLSASVTVIVTTAENTEAHALSEIKSTTTREEPGNKTTFYLIIVLGSVSSLFIITIIALIAFQCHKTYHGFISNKYFNDTNYAEVSGSLFHSHHYQTAKKRLVLIGPEMNREGMVDKMLTFSNL</sequence>
<dbReference type="PRINTS" id="PR00205">
    <property type="entry name" value="CADHERIN"/>
</dbReference>
<evidence type="ECO:0000256" key="7">
    <source>
        <dbReference type="ARBA" id="ARBA00022889"/>
    </source>
</evidence>
<proteinExistence type="predicted"/>
<feature type="domain" description="Cadherin" evidence="13">
    <location>
        <begin position="452"/>
        <end position="561"/>
    </location>
</feature>
<evidence type="ECO:0000259" key="13">
    <source>
        <dbReference type="PROSITE" id="PS50268"/>
    </source>
</evidence>
<evidence type="ECO:0000256" key="10">
    <source>
        <dbReference type="ARBA" id="ARBA00023180"/>
    </source>
</evidence>
<dbReference type="FunFam" id="2.60.40.60:FF:000001">
    <property type="entry name" value="Protocadherin alpha 2"/>
    <property type="match status" value="1"/>
</dbReference>
<feature type="domain" description="Cadherin" evidence="13">
    <location>
        <begin position="888"/>
        <end position="1060"/>
    </location>
</feature>
<dbReference type="InterPro" id="IPR002126">
    <property type="entry name" value="Cadherin-like_dom"/>
</dbReference>
<keyword evidence="7" id="KW-0130">Cell adhesion</keyword>
<dbReference type="GO" id="GO:0007156">
    <property type="term" value="P:homophilic cell adhesion via plasma membrane adhesion molecules"/>
    <property type="evidence" value="ECO:0007669"/>
    <property type="project" value="InterPro"/>
</dbReference>
<reference evidence="14" key="2">
    <citation type="submission" date="2025-08" db="UniProtKB">
        <authorList>
            <consortium name="Ensembl"/>
        </authorList>
    </citation>
    <scope>IDENTIFICATION</scope>
</reference>
<feature type="domain" description="Cadherin" evidence="13">
    <location>
        <begin position="346"/>
        <end position="451"/>
    </location>
</feature>
<feature type="domain" description="Cadherin" evidence="13">
    <location>
        <begin position="134"/>
        <end position="237"/>
    </location>
</feature>
<dbReference type="InterPro" id="IPR015919">
    <property type="entry name" value="Cadherin-like_sf"/>
</dbReference>
<keyword evidence="5" id="KW-0677">Repeat</keyword>
<evidence type="ECO:0000256" key="12">
    <source>
        <dbReference type="SAM" id="Phobius"/>
    </source>
</evidence>
<evidence type="ECO:0000256" key="5">
    <source>
        <dbReference type="ARBA" id="ARBA00022737"/>
    </source>
</evidence>
<dbReference type="GO" id="GO:0005509">
    <property type="term" value="F:calcium ion binding"/>
    <property type="evidence" value="ECO:0007669"/>
    <property type="project" value="UniProtKB-UniRule"/>
</dbReference>
<dbReference type="InterPro" id="IPR020894">
    <property type="entry name" value="Cadherin_CS"/>
</dbReference>
<dbReference type="GeneTree" id="ENSGT00940000165118"/>
<feature type="domain" description="Cadherin" evidence="13">
    <location>
        <begin position="674"/>
        <end position="781"/>
    </location>
</feature>
<dbReference type="AlphaFoldDB" id="A0A8C4SHA8"/>
<evidence type="ECO:0000256" key="11">
    <source>
        <dbReference type="PROSITE-ProRule" id="PRU00043"/>
    </source>
</evidence>
<dbReference type="Gene3D" id="2.60.40.60">
    <property type="entry name" value="Cadherins"/>
    <property type="match status" value="10"/>
</dbReference>
<protein>
    <submittedName>
        <fullName evidence="14">Protocadherin 2 alpha a 1</fullName>
    </submittedName>
</protein>
<keyword evidence="10" id="KW-0325">Glycoprotein</keyword>
<evidence type="ECO:0000256" key="6">
    <source>
        <dbReference type="ARBA" id="ARBA00022837"/>
    </source>
</evidence>
<name>A0A8C4SHA8_ERPCA</name>
<evidence type="ECO:0000313" key="15">
    <source>
        <dbReference type="Proteomes" id="UP000694620"/>
    </source>
</evidence>
<dbReference type="PROSITE" id="PS00232">
    <property type="entry name" value="CADHERIN_1"/>
    <property type="match status" value="6"/>
</dbReference>
<keyword evidence="2" id="KW-1003">Cell membrane</keyword>
<evidence type="ECO:0000256" key="2">
    <source>
        <dbReference type="ARBA" id="ARBA00022475"/>
    </source>
</evidence>
<evidence type="ECO:0000256" key="4">
    <source>
        <dbReference type="ARBA" id="ARBA00022729"/>
    </source>
</evidence>
<reference evidence="14" key="3">
    <citation type="submission" date="2025-09" db="UniProtKB">
        <authorList>
            <consortium name="Ensembl"/>
        </authorList>
    </citation>
    <scope>IDENTIFICATION</scope>
</reference>
<dbReference type="FunFam" id="2.60.40.60:FF:000002">
    <property type="entry name" value="Protocadherin alpha 2"/>
    <property type="match status" value="3"/>
</dbReference>
<evidence type="ECO:0000313" key="14">
    <source>
        <dbReference type="Ensembl" id="ENSECRP00000016802.1"/>
    </source>
</evidence>
<keyword evidence="9 12" id="KW-0472">Membrane</keyword>
<dbReference type="GO" id="GO:0005886">
    <property type="term" value="C:plasma membrane"/>
    <property type="evidence" value="ECO:0007669"/>
    <property type="project" value="UniProtKB-SubCell"/>
</dbReference>
<feature type="transmembrane region" description="Helical" evidence="12">
    <location>
        <begin position="1064"/>
        <end position="1087"/>
    </location>
</feature>
<feature type="domain" description="Cadherin" evidence="13">
    <location>
        <begin position="26"/>
        <end position="133"/>
    </location>
</feature>
<dbReference type="Pfam" id="PF00028">
    <property type="entry name" value="Cadherin"/>
    <property type="match status" value="8"/>
</dbReference>
<feature type="domain" description="Cadherin" evidence="13">
    <location>
        <begin position="576"/>
        <end position="673"/>
    </location>
</feature>
<accession>A0A8C4SHA8</accession>
<reference evidence="14" key="1">
    <citation type="submission" date="2021-06" db="EMBL/GenBank/DDBJ databases">
        <authorList>
            <consortium name="Wellcome Sanger Institute Data Sharing"/>
        </authorList>
    </citation>
    <scope>NUCLEOTIDE SEQUENCE [LARGE SCALE GENOMIC DNA]</scope>
</reference>
<keyword evidence="6 11" id="KW-0106">Calcium</keyword>
<dbReference type="PROSITE" id="PS50268">
    <property type="entry name" value="CADHERIN_2"/>
    <property type="match status" value="9"/>
</dbReference>
<keyword evidence="4" id="KW-0732">Signal</keyword>
<dbReference type="SUPFAM" id="SSF49313">
    <property type="entry name" value="Cadherin-like"/>
    <property type="match status" value="10"/>
</dbReference>
<comment type="subcellular location">
    <subcellularLocation>
        <location evidence="1">Cell membrane</location>
        <topology evidence="1">Single-pass type I membrane protein</topology>
    </subcellularLocation>
</comment>
<dbReference type="PANTHER" id="PTHR24028">
    <property type="entry name" value="CADHERIN-87A"/>
    <property type="match status" value="1"/>
</dbReference>
<dbReference type="FunFam" id="2.60.40.60:FF:000004">
    <property type="entry name" value="Protocadherin 1 gamma 2"/>
    <property type="match status" value="2"/>
</dbReference>
<dbReference type="CDD" id="cd11304">
    <property type="entry name" value="Cadherin_repeat"/>
    <property type="match status" value="9"/>
</dbReference>
<evidence type="ECO:0000256" key="8">
    <source>
        <dbReference type="ARBA" id="ARBA00022989"/>
    </source>
</evidence>
<dbReference type="FunFam" id="2.60.40.60:FF:000129">
    <property type="entry name" value="protocadherin alpha-C2 isoform X1"/>
    <property type="match status" value="3"/>
</dbReference>
<evidence type="ECO:0000256" key="9">
    <source>
        <dbReference type="ARBA" id="ARBA00023136"/>
    </source>
</evidence>
<feature type="domain" description="Cadherin" evidence="13">
    <location>
        <begin position="782"/>
        <end position="887"/>
    </location>
</feature>
<feature type="domain" description="Cadherin" evidence="13">
    <location>
        <begin position="238"/>
        <end position="345"/>
    </location>
</feature>
<dbReference type="PANTHER" id="PTHR24028:SF241">
    <property type="entry name" value="PROTOCADHERIN 2 ALPHA A 1 PRECURSOR"/>
    <property type="match status" value="1"/>
</dbReference>
<evidence type="ECO:0000256" key="3">
    <source>
        <dbReference type="ARBA" id="ARBA00022692"/>
    </source>
</evidence>
<dbReference type="SMART" id="SM00112">
    <property type="entry name" value="CA"/>
    <property type="match status" value="9"/>
</dbReference>
<keyword evidence="3 12" id="KW-0812">Transmembrane</keyword>
<dbReference type="Proteomes" id="UP000694620">
    <property type="component" value="Chromosome 11"/>
</dbReference>